<name>A0ABR0X4C9_REHGL</name>
<dbReference type="Proteomes" id="UP001318860">
    <property type="component" value="Unassembled WGS sequence"/>
</dbReference>
<feature type="chain" id="PRO_5045279369" description="YGGT family protein" evidence="2">
    <location>
        <begin position="21"/>
        <end position="231"/>
    </location>
</feature>
<comment type="caution">
    <text evidence="3">The sequence shown here is derived from an EMBL/GenBank/DDBJ whole genome shotgun (WGS) entry which is preliminary data.</text>
</comment>
<evidence type="ECO:0000256" key="1">
    <source>
        <dbReference type="SAM" id="Phobius"/>
    </source>
</evidence>
<keyword evidence="1" id="KW-1133">Transmembrane helix</keyword>
<keyword evidence="2" id="KW-0732">Signal</keyword>
<dbReference type="EMBL" id="JABTTQ020000006">
    <property type="protein sequence ID" value="KAK6153195.1"/>
    <property type="molecule type" value="Genomic_DNA"/>
</dbReference>
<gene>
    <name evidence="3" type="ORF">DH2020_012834</name>
</gene>
<sequence>MVSSLIATQLTLILCSSINSLSINRHTASFSLSSAHTPLRPPLSKYKLLSSPISKHSDSRISTSISIALKNPVIESSKNPNLFQDLLSRTVTTLVDVAITASKFFARRLFSLAVQLKDPLLYTSSPTFFAVVKDVPTGSLNTPFIVVATGIAKWLDLYNGVLMVMVLLSWFPNIMWDKQPLSAIRDLCDPYLNLFRNIIHLIFDMLDVSLLSVFVVLGTLGLVLNCSRQAY</sequence>
<reference evidence="3 4" key="1">
    <citation type="journal article" date="2021" name="Comput. Struct. Biotechnol. J.">
        <title>De novo genome assembly of the potent medicinal plant Rehmannia glutinosa using nanopore technology.</title>
        <authorList>
            <person name="Ma L."/>
            <person name="Dong C."/>
            <person name="Song C."/>
            <person name="Wang X."/>
            <person name="Zheng X."/>
            <person name="Niu Y."/>
            <person name="Chen S."/>
            <person name="Feng W."/>
        </authorList>
    </citation>
    <scope>NUCLEOTIDE SEQUENCE [LARGE SCALE GENOMIC DNA]</scope>
    <source>
        <strain evidence="3">DH-2019</strain>
    </source>
</reference>
<protein>
    <recommendedName>
        <fullName evidence="5">YGGT family protein</fullName>
    </recommendedName>
</protein>
<evidence type="ECO:0000313" key="3">
    <source>
        <dbReference type="EMBL" id="KAK6153195.1"/>
    </source>
</evidence>
<dbReference type="Pfam" id="PF02325">
    <property type="entry name" value="CCB3_YggT"/>
    <property type="match status" value="1"/>
</dbReference>
<evidence type="ECO:0000256" key="2">
    <source>
        <dbReference type="SAM" id="SignalP"/>
    </source>
</evidence>
<feature type="transmembrane region" description="Helical" evidence="1">
    <location>
        <begin position="157"/>
        <end position="176"/>
    </location>
</feature>
<feature type="transmembrane region" description="Helical" evidence="1">
    <location>
        <begin position="197"/>
        <end position="224"/>
    </location>
</feature>
<dbReference type="InterPro" id="IPR003425">
    <property type="entry name" value="CCB3/YggT"/>
</dbReference>
<feature type="signal peptide" evidence="2">
    <location>
        <begin position="1"/>
        <end position="20"/>
    </location>
</feature>
<keyword evidence="1" id="KW-0472">Membrane</keyword>
<evidence type="ECO:0008006" key="5">
    <source>
        <dbReference type="Google" id="ProtNLM"/>
    </source>
</evidence>
<dbReference type="PANTHER" id="PTHR33219">
    <property type="entry name" value="YLMG HOMOLOG PROTEIN 2, CHLOROPLASTIC"/>
    <property type="match status" value="1"/>
</dbReference>
<keyword evidence="1" id="KW-0812">Transmembrane</keyword>
<proteinExistence type="predicted"/>
<accession>A0ABR0X4C9</accession>
<evidence type="ECO:0000313" key="4">
    <source>
        <dbReference type="Proteomes" id="UP001318860"/>
    </source>
</evidence>
<organism evidence="3 4">
    <name type="scientific">Rehmannia glutinosa</name>
    <name type="common">Chinese foxglove</name>
    <dbReference type="NCBI Taxonomy" id="99300"/>
    <lineage>
        <taxon>Eukaryota</taxon>
        <taxon>Viridiplantae</taxon>
        <taxon>Streptophyta</taxon>
        <taxon>Embryophyta</taxon>
        <taxon>Tracheophyta</taxon>
        <taxon>Spermatophyta</taxon>
        <taxon>Magnoliopsida</taxon>
        <taxon>eudicotyledons</taxon>
        <taxon>Gunneridae</taxon>
        <taxon>Pentapetalae</taxon>
        <taxon>asterids</taxon>
        <taxon>lamiids</taxon>
        <taxon>Lamiales</taxon>
        <taxon>Orobanchaceae</taxon>
        <taxon>Rehmannieae</taxon>
        <taxon>Rehmannia</taxon>
    </lineage>
</organism>
<keyword evidence="4" id="KW-1185">Reference proteome</keyword>
<dbReference type="PANTHER" id="PTHR33219:SF10">
    <property type="entry name" value="OS07G0185300 PROTEIN"/>
    <property type="match status" value="1"/>
</dbReference>